<evidence type="ECO:0000313" key="3">
    <source>
        <dbReference type="EMBL" id="MEQ2553808.1"/>
    </source>
</evidence>
<reference evidence="3" key="1">
    <citation type="submission" date="2024-03" db="EMBL/GenBank/DDBJ databases">
        <title>Human intestinal bacterial collection.</title>
        <authorList>
            <person name="Pauvert C."/>
            <person name="Hitch T.C.A."/>
            <person name="Clavel T."/>
        </authorList>
    </citation>
    <scope>NUCLEOTIDE SEQUENCE [LARGE SCALE GENOMIC DNA]</scope>
    <source>
        <strain evidence="3">CLA-AA-H89B</strain>
    </source>
</reference>
<dbReference type="Gene3D" id="1.10.8.80">
    <property type="entry name" value="Magnesium chelatase subunit I, C-Terminal domain"/>
    <property type="match status" value="1"/>
</dbReference>
<dbReference type="InterPro" id="IPR041628">
    <property type="entry name" value="ChlI/MoxR_AAA_lid"/>
</dbReference>
<evidence type="ECO:0000259" key="2">
    <source>
        <dbReference type="Pfam" id="PF17863"/>
    </source>
</evidence>
<dbReference type="InterPro" id="IPR027417">
    <property type="entry name" value="P-loop_NTPase"/>
</dbReference>
<dbReference type="PIRSF" id="PIRSF002849">
    <property type="entry name" value="AAA_ATPase_chaperone_MoxR_prd"/>
    <property type="match status" value="1"/>
</dbReference>
<dbReference type="Gene3D" id="3.40.50.300">
    <property type="entry name" value="P-loop containing nucleotide triphosphate hydrolases"/>
    <property type="match status" value="1"/>
</dbReference>
<accession>A0ABV1H2U0</accession>
<dbReference type="InterPro" id="IPR011703">
    <property type="entry name" value="ATPase_AAA-3"/>
</dbReference>
<dbReference type="InterPro" id="IPR050764">
    <property type="entry name" value="CbbQ/NirQ/NorQ/GpvN"/>
</dbReference>
<feature type="domain" description="ChlI/MoxR AAA lid" evidence="2">
    <location>
        <begin position="232"/>
        <end position="288"/>
    </location>
</feature>
<evidence type="ECO:0000259" key="1">
    <source>
        <dbReference type="Pfam" id="PF07726"/>
    </source>
</evidence>
<comment type="caution">
    <text evidence="3">The sequence shown here is derived from an EMBL/GenBank/DDBJ whole genome shotgun (WGS) entry which is preliminary data.</text>
</comment>
<dbReference type="Pfam" id="PF07726">
    <property type="entry name" value="AAA_3"/>
    <property type="match status" value="1"/>
</dbReference>
<dbReference type="PANTHER" id="PTHR42759">
    <property type="entry name" value="MOXR FAMILY PROTEIN"/>
    <property type="match status" value="1"/>
</dbReference>
<dbReference type="EMBL" id="JBBMFS010000001">
    <property type="protein sequence ID" value="MEQ2553808.1"/>
    <property type="molecule type" value="Genomic_DNA"/>
</dbReference>
<dbReference type="SUPFAM" id="SSF52540">
    <property type="entry name" value="P-loop containing nucleoside triphosphate hydrolases"/>
    <property type="match status" value="1"/>
</dbReference>
<organism evidence="3 4">
    <name type="scientific">Lachnospira intestinalis</name>
    <dbReference type="NCBI Taxonomy" id="3133158"/>
    <lineage>
        <taxon>Bacteria</taxon>
        <taxon>Bacillati</taxon>
        <taxon>Bacillota</taxon>
        <taxon>Clostridia</taxon>
        <taxon>Lachnospirales</taxon>
        <taxon>Lachnospiraceae</taxon>
        <taxon>Lachnospira</taxon>
    </lineage>
</organism>
<feature type="domain" description="ATPase AAA-3" evidence="1">
    <location>
        <begin position="39"/>
        <end position="169"/>
    </location>
</feature>
<evidence type="ECO:0000313" key="4">
    <source>
        <dbReference type="Proteomes" id="UP001546774"/>
    </source>
</evidence>
<dbReference type="PANTHER" id="PTHR42759:SF5">
    <property type="entry name" value="METHANOL DEHYDROGENASE REGULATOR"/>
    <property type="match status" value="1"/>
</dbReference>
<keyword evidence="4" id="KW-1185">Reference proteome</keyword>
<dbReference type="Pfam" id="PF17863">
    <property type="entry name" value="AAA_lid_2"/>
    <property type="match status" value="1"/>
</dbReference>
<protein>
    <submittedName>
        <fullName evidence="3">MoxR family ATPase</fullName>
    </submittedName>
</protein>
<sequence length="316" mass="35273">MGMNYQKKAIEIMDNVSKVIVGKEDVTKLVLTSLIAGGHVLLEDVPGTGKTMLAKTVAKSVDAQFSRIQFTPDLLPSDVTGINYYNQKAGEFVFRRGPVFSNILLADEINRATPRTQSALLECMEEHQVTVDSDTYRLEEPFLVIATQNPIETAGTYQLPEAQLDRFLMKICMGYPEKDGEIEILNRFLKASPLTSVESVCSKEEVLKMQQEAKEVYVHPSLMGYIVDIAAATRKHSSVAIGVSPRGTLTMVNAARAFAYIEGREYIVPEDIRILAEPVFAHRLVLRHGLTYQDNRNALMQTIMESVEVPTEDWGK</sequence>
<dbReference type="CDD" id="cd00009">
    <property type="entry name" value="AAA"/>
    <property type="match status" value="1"/>
</dbReference>
<gene>
    <name evidence="3" type="ORF">WMO37_02095</name>
</gene>
<dbReference type="Proteomes" id="UP001546774">
    <property type="component" value="Unassembled WGS sequence"/>
</dbReference>
<proteinExistence type="predicted"/>
<name>A0ABV1H2U0_9FIRM</name>